<protein>
    <submittedName>
        <fullName evidence="3">Uncharacterized protein</fullName>
    </submittedName>
</protein>
<keyword evidence="2" id="KW-1133">Transmembrane helix</keyword>
<feature type="transmembrane region" description="Helical" evidence="2">
    <location>
        <begin position="12"/>
        <end position="28"/>
    </location>
</feature>
<name>A0ABY7VVM7_9BACT</name>
<keyword evidence="4" id="KW-1185">Reference proteome</keyword>
<organism evidence="3 4">
    <name type="scientific">Lentisphaera profundi</name>
    <dbReference type="NCBI Taxonomy" id="1658616"/>
    <lineage>
        <taxon>Bacteria</taxon>
        <taxon>Pseudomonadati</taxon>
        <taxon>Lentisphaerota</taxon>
        <taxon>Lentisphaeria</taxon>
        <taxon>Lentisphaerales</taxon>
        <taxon>Lentisphaeraceae</taxon>
        <taxon>Lentisphaera</taxon>
    </lineage>
</organism>
<dbReference type="InterPro" id="IPR038377">
    <property type="entry name" value="Na/Glc_symporter_sf"/>
</dbReference>
<dbReference type="EMBL" id="CP117811">
    <property type="protein sequence ID" value="WDE96118.1"/>
    <property type="molecule type" value="Genomic_DNA"/>
</dbReference>
<evidence type="ECO:0000313" key="3">
    <source>
        <dbReference type="EMBL" id="WDE96118.1"/>
    </source>
</evidence>
<dbReference type="Gene3D" id="1.20.1730.10">
    <property type="entry name" value="Sodium/glucose cotransporter"/>
    <property type="match status" value="1"/>
</dbReference>
<gene>
    <name evidence="3" type="ORF">PQO03_10375</name>
</gene>
<dbReference type="RefSeq" id="WP_274150160.1">
    <property type="nucleotide sequence ID" value="NZ_CP117811.1"/>
</dbReference>
<evidence type="ECO:0000313" key="4">
    <source>
        <dbReference type="Proteomes" id="UP001214250"/>
    </source>
</evidence>
<feature type="compositionally biased region" description="Polar residues" evidence="1">
    <location>
        <begin position="175"/>
        <end position="188"/>
    </location>
</feature>
<sequence>MSECIYLQKMNGIYFIPLFAVIVVGMLSKKVPSIAAKVGLAIGFTIIPIGYFVPMGSKLNDAGEKISIYLSGDIINGFHFLGISFAIIIVAMLIIGAIAPRKTAFIQEDVKAVDMTEWKHAKLTGGILVVLVAIIYGIFADFSALSKDHNNPEGRAKYEAAQEAAKIRKKAAEGKSSTIESTTEQSMDITVPKDTDAPSTPTVEAPTK</sequence>
<accession>A0ABY7VVM7</accession>
<feature type="transmembrane region" description="Helical" evidence="2">
    <location>
        <begin position="120"/>
        <end position="139"/>
    </location>
</feature>
<dbReference type="Proteomes" id="UP001214250">
    <property type="component" value="Chromosome 1"/>
</dbReference>
<proteinExistence type="predicted"/>
<reference evidence="3 4" key="1">
    <citation type="submission" date="2023-02" db="EMBL/GenBank/DDBJ databases">
        <title>Genome sequence of Lentisphaera profundi SAORIC-696.</title>
        <authorList>
            <person name="Kim e."/>
            <person name="Cho J.-C."/>
            <person name="Choi A."/>
            <person name="Kang I."/>
        </authorList>
    </citation>
    <scope>NUCLEOTIDE SEQUENCE [LARGE SCALE GENOMIC DNA]</scope>
    <source>
        <strain evidence="3 4">SAORIC-696</strain>
    </source>
</reference>
<evidence type="ECO:0000256" key="2">
    <source>
        <dbReference type="SAM" id="Phobius"/>
    </source>
</evidence>
<evidence type="ECO:0000256" key="1">
    <source>
        <dbReference type="SAM" id="MobiDB-lite"/>
    </source>
</evidence>
<keyword evidence="2" id="KW-0472">Membrane</keyword>
<keyword evidence="2" id="KW-0812">Transmembrane</keyword>
<feature type="transmembrane region" description="Helical" evidence="2">
    <location>
        <begin position="34"/>
        <end position="53"/>
    </location>
</feature>
<feature type="transmembrane region" description="Helical" evidence="2">
    <location>
        <begin position="74"/>
        <end position="100"/>
    </location>
</feature>
<feature type="region of interest" description="Disordered" evidence="1">
    <location>
        <begin position="169"/>
        <end position="208"/>
    </location>
</feature>